<evidence type="ECO:0000256" key="2">
    <source>
        <dbReference type="ARBA" id="ARBA00022803"/>
    </source>
</evidence>
<dbReference type="InterPro" id="IPR051012">
    <property type="entry name" value="CellSynth/LPSAsmb/PSIAsmb"/>
</dbReference>
<evidence type="ECO:0000313" key="5">
    <source>
        <dbReference type="EMBL" id="ACY98110.1"/>
    </source>
</evidence>
<dbReference type="EMBL" id="CP001738">
    <property type="protein sequence ID" value="ACY98110.1"/>
    <property type="molecule type" value="Genomic_DNA"/>
</dbReference>
<dbReference type="InterPro" id="IPR027417">
    <property type="entry name" value="P-loop_NTPase"/>
</dbReference>
<gene>
    <name evidence="5" type="ordered locus">Tcur_2549</name>
</gene>
<dbReference type="Pfam" id="PF20703">
    <property type="entry name" value="nSTAND1"/>
    <property type="match status" value="1"/>
</dbReference>
<evidence type="ECO:0000313" key="6">
    <source>
        <dbReference type="Proteomes" id="UP000001918"/>
    </source>
</evidence>
<dbReference type="SMART" id="SM00028">
    <property type="entry name" value="TPR"/>
    <property type="match status" value="6"/>
</dbReference>
<dbReference type="PANTHER" id="PTHR45586">
    <property type="entry name" value="TPR REPEAT-CONTAINING PROTEIN PA4667"/>
    <property type="match status" value="1"/>
</dbReference>
<dbReference type="RefSeq" id="WP_012852894.1">
    <property type="nucleotide sequence ID" value="NC_013510.1"/>
</dbReference>
<dbReference type="PANTHER" id="PTHR45586:SF1">
    <property type="entry name" value="LIPOPOLYSACCHARIDE ASSEMBLY PROTEIN B"/>
    <property type="match status" value="1"/>
</dbReference>
<dbReference type="SUPFAM" id="SSF52540">
    <property type="entry name" value="P-loop containing nucleoside triphosphate hydrolases"/>
    <property type="match status" value="1"/>
</dbReference>
<keyword evidence="1" id="KW-0677">Repeat</keyword>
<dbReference type="KEGG" id="tcu:Tcur_2549"/>
<dbReference type="InterPro" id="IPR049052">
    <property type="entry name" value="nSTAND1"/>
</dbReference>
<keyword evidence="6" id="KW-1185">Reference proteome</keyword>
<accession>D1A4U1</accession>
<proteinExistence type="predicted"/>
<dbReference type="eggNOG" id="COG0457">
    <property type="taxonomic scope" value="Bacteria"/>
</dbReference>
<dbReference type="SUPFAM" id="SSF48452">
    <property type="entry name" value="TPR-like"/>
    <property type="match status" value="2"/>
</dbReference>
<dbReference type="PROSITE" id="PS50005">
    <property type="entry name" value="TPR"/>
    <property type="match status" value="1"/>
</dbReference>
<dbReference type="Proteomes" id="UP000001918">
    <property type="component" value="Chromosome"/>
</dbReference>
<name>D1A4U1_THECD</name>
<sequence length="680" mass="76013">MSDTTRAVYGDNPYLGPRSFQQNDHDRFFGRDREIRDLRSLWLANRLVVVFGYSGVGKSSLLRAGVIPTLPPDVDLLPVGSLTPTPTHAYMAGSEINPFLFVLLSSWWPTAKADELRGMSLREFFRRRGERRDDYGEPVPILAAVDQFEKLFTSSPHYWRHRDAFLDELTEVVEELPELRLLVSIRQDALAAFLPYEHRIAPPRRRFPLQALSPQAALEAVKGPLRATGRSYAPGVAEMIVDNLRTTRVTDERGGISQVPEELVEPVQLQIVCAGLWESLPDDVRVITAGHVERHGNVDETLAEFYDRVVAETAAEYRLTEDDLRSWIEKTFITEMGTRNTVYEGASSTSGMANEVPRALAERHLLKAEHRLGARWYELQHDRFIEPILRSNRSSSLPLEPGNNRDSGEWMLTAAEEAFAAGRFETAGKWARRAVNAAEERGDRRVQAEACFLLGRATGQLGDLEEAEQHFDEAIRIFRAIDDGSAVGRVLCGLGELLLEADQPQRAMRYFEEAARRLAGDPAPLEGLARALWQLDRLDAALDIYRQILRQFPTNTTALAGRGRVQAEMGRAAEAVPDLQAALRAEQDTAAVPPLHAALALALARLDRFEDARRELESALEPAPRDGRVLLYAAQVAELAGDFAAARDHLDQARQADAPRLLPHQERRAAEIERRLLAGG</sequence>
<dbReference type="Pfam" id="PF13432">
    <property type="entry name" value="TPR_16"/>
    <property type="match status" value="1"/>
</dbReference>
<protein>
    <submittedName>
        <fullName evidence="5">Tetratricopeptide TPR_2 repeat protein</fullName>
    </submittedName>
</protein>
<dbReference type="Pfam" id="PF13424">
    <property type="entry name" value="TPR_12"/>
    <property type="match status" value="1"/>
</dbReference>
<dbReference type="Gene3D" id="3.40.50.300">
    <property type="entry name" value="P-loop containing nucleotide triphosphate hydrolases"/>
    <property type="match status" value="1"/>
</dbReference>
<dbReference type="OrthoDB" id="3204522at2"/>
<dbReference type="AlphaFoldDB" id="D1A4U1"/>
<feature type="domain" description="Novel STAND NTPase 1" evidence="4">
    <location>
        <begin position="13"/>
        <end position="385"/>
    </location>
</feature>
<dbReference type="HOGENOM" id="CLU_416133_0_0_11"/>
<keyword evidence="2 3" id="KW-0802">TPR repeat</keyword>
<dbReference type="InterPro" id="IPR019734">
    <property type="entry name" value="TPR_rpt"/>
</dbReference>
<evidence type="ECO:0000259" key="4">
    <source>
        <dbReference type="Pfam" id="PF20703"/>
    </source>
</evidence>
<evidence type="ECO:0000256" key="3">
    <source>
        <dbReference type="PROSITE-ProRule" id="PRU00339"/>
    </source>
</evidence>
<feature type="repeat" description="TPR" evidence="3">
    <location>
        <begin position="448"/>
        <end position="481"/>
    </location>
</feature>
<dbReference type="eggNOG" id="COG1672">
    <property type="taxonomic scope" value="Bacteria"/>
</dbReference>
<dbReference type="STRING" id="471852.Tcur_2549"/>
<dbReference type="Gene3D" id="1.25.40.10">
    <property type="entry name" value="Tetratricopeptide repeat domain"/>
    <property type="match status" value="2"/>
</dbReference>
<organism evidence="5 6">
    <name type="scientific">Thermomonospora curvata (strain ATCC 19995 / DSM 43183 / JCM 3096 / KCTC 9072 / NBRC 15933 / NCIMB 10081 / Henssen B9)</name>
    <dbReference type="NCBI Taxonomy" id="471852"/>
    <lineage>
        <taxon>Bacteria</taxon>
        <taxon>Bacillati</taxon>
        <taxon>Actinomycetota</taxon>
        <taxon>Actinomycetes</taxon>
        <taxon>Streptosporangiales</taxon>
        <taxon>Thermomonosporaceae</taxon>
        <taxon>Thermomonospora</taxon>
    </lineage>
</organism>
<dbReference type="InterPro" id="IPR011990">
    <property type="entry name" value="TPR-like_helical_dom_sf"/>
</dbReference>
<evidence type="ECO:0000256" key="1">
    <source>
        <dbReference type="ARBA" id="ARBA00022737"/>
    </source>
</evidence>
<dbReference type="Pfam" id="PF13428">
    <property type="entry name" value="TPR_14"/>
    <property type="match status" value="1"/>
</dbReference>
<reference evidence="5 6" key="1">
    <citation type="journal article" date="2011" name="Stand. Genomic Sci.">
        <title>Complete genome sequence of Thermomonospora curvata type strain (B9).</title>
        <authorList>
            <person name="Chertkov O."/>
            <person name="Sikorski J."/>
            <person name="Nolan M."/>
            <person name="Lapidus A."/>
            <person name="Lucas S."/>
            <person name="Del Rio T.G."/>
            <person name="Tice H."/>
            <person name="Cheng J.F."/>
            <person name="Goodwin L."/>
            <person name="Pitluck S."/>
            <person name="Liolios K."/>
            <person name="Ivanova N."/>
            <person name="Mavromatis K."/>
            <person name="Mikhailova N."/>
            <person name="Ovchinnikova G."/>
            <person name="Pati A."/>
            <person name="Chen A."/>
            <person name="Palaniappan K."/>
            <person name="Djao O.D."/>
            <person name="Land M."/>
            <person name="Hauser L."/>
            <person name="Chang Y.J."/>
            <person name="Jeffries C.D."/>
            <person name="Brettin T."/>
            <person name="Han C."/>
            <person name="Detter J.C."/>
            <person name="Rohde M."/>
            <person name="Goker M."/>
            <person name="Woyke T."/>
            <person name="Bristow J."/>
            <person name="Eisen J.A."/>
            <person name="Markowitz V."/>
            <person name="Hugenholtz P."/>
            <person name="Klenk H.P."/>
            <person name="Kyrpides N.C."/>
        </authorList>
    </citation>
    <scope>NUCLEOTIDE SEQUENCE [LARGE SCALE GENOMIC DNA]</scope>
    <source>
        <strain evidence="6">ATCC 19995 / DSM 43183 / JCM 3096 / KCTC 9072 / NBRC 15933 / NCIMB 10081 / Henssen B9</strain>
    </source>
</reference>